<evidence type="ECO:0000256" key="2">
    <source>
        <dbReference type="SAM" id="MobiDB-lite"/>
    </source>
</evidence>
<sequence length="335" mass="37328">MEYTEKDEASMKMKLDGDHQDDEGKGRCKKPKTMYEATRGFRTRMRGPFYIAEENQKEWQWDLGTEALSEIWAMGYRGLEDLEKGFSPGTPHEFLRQLELEDRRIEIRTKTLRAQQERRLQMERAAREKIEKADREAKEKEVRAIKETGDVEMNDAKDAESTKVLKKEDADVEMKPPETNSALTMKTEVSPQPIPIHVSDQTSRASTPSRTSIHPSLPPKPGSRAVSPVKAATPVPSIPTLTTSPSSALTAAPSAAIPIATKTTVAATPTPAPTLPALPQDEQIRKAEESKTRITWLALRTTRDSAQGYLVHFNKIGAGDLKMLCEEIGRSVGYG</sequence>
<name>A0ABQ8QAE4_9AGAR</name>
<feature type="compositionally biased region" description="Polar residues" evidence="2">
    <location>
        <begin position="199"/>
        <end position="214"/>
    </location>
</feature>
<reference evidence="3" key="1">
    <citation type="submission" date="2022-08" db="EMBL/GenBank/DDBJ databases">
        <authorList>
            <consortium name="DOE Joint Genome Institute"/>
            <person name="Min B."/>
            <person name="Riley R."/>
            <person name="Sierra-Patev S."/>
            <person name="Naranjo-Ortiz M."/>
            <person name="Looney B."/>
            <person name="Konkel Z."/>
            <person name="Slot J.C."/>
            <person name="Sakamoto Y."/>
            <person name="Steenwyk J.L."/>
            <person name="Rokas A."/>
            <person name="Carro J."/>
            <person name="Camarero S."/>
            <person name="Ferreira P."/>
            <person name="Molpeceres G."/>
            <person name="Ruiz-Duenas F.J."/>
            <person name="Serrano A."/>
            <person name="Henrissat B."/>
            <person name="Drula E."/>
            <person name="Hughes K.W."/>
            <person name="Mata J.L."/>
            <person name="Ishikawa N.K."/>
            <person name="Vargas-Isla R."/>
            <person name="Ushijima S."/>
            <person name="Smith C.A."/>
            <person name="Ahrendt S."/>
            <person name="Andreopoulos W."/>
            <person name="He G."/>
            <person name="Labutti K."/>
            <person name="Lipzen A."/>
            <person name="Ng V."/>
            <person name="Sandor L."/>
            <person name="Barry K."/>
            <person name="Martinez A.T."/>
            <person name="Xiao Y."/>
            <person name="Gibbons J.G."/>
            <person name="Terashima K."/>
            <person name="Hibbett D.S."/>
            <person name="Grigoriev I.V."/>
        </authorList>
    </citation>
    <scope>NUCLEOTIDE SEQUENCE</scope>
    <source>
        <strain evidence="3">TFB10827</strain>
    </source>
</reference>
<dbReference type="EMBL" id="MU790651">
    <property type="protein sequence ID" value="KAJ3995495.1"/>
    <property type="molecule type" value="Genomic_DNA"/>
</dbReference>
<accession>A0ABQ8QAE4</accession>
<evidence type="ECO:0000313" key="4">
    <source>
        <dbReference type="Proteomes" id="UP001163828"/>
    </source>
</evidence>
<feature type="compositionally biased region" description="Basic and acidic residues" evidence="2">
    <location>
        <begin position="1"/>
        <end position="26"/>
    </location>
</feature>
<comment type="caution">
    <text evidence="3">The sequence shown here is derived from an EMBL/GenBank/DDBJ whole genome shotgun (WGS) entry which is preliminary data.</text>
</comment>
<evidence type="ECO:0000256" key="1">
    <source>
        <dbReference type="SAM" id="Coils"/>
    </source>
</evidence>
<organism evidence="3 4">
    <name type="scientific">Lentinula boryana</name>
    <dbReference type="NCBI Taxonomy" id="40481"/>
    <lineage>
        <taxon>Eukaryota</taxon>
        <taxon>Fungi</taxon>
        <taxon>Dikarya</taxon>
        <taxon>Basidiomycota</taxon>
        <taxon>Agaricomycotina</taxon>
        <taxon>Agaricomycetes</taxon>
        <taxon>Agaricomycetidae</taxon>
        <taxon>Agaricales</taxon>
        <taxon>Marasmiineae</taxon>
        <taxon>Omphalotaceae</taxon>
        <taxon>Lentinula</taxon>
    </lineage>
</organism>
<proteinExistence type="predicted"/>
<feature type="region of interest" description="Disordered" evidence="2">
    <location>
        <begin position="198"/>
        <end position="230"/>
    </location>
</feature>
<dbReference type="Proteomes" id="UP001163828">
    <property type="component" value="Unassembled WGS sequence"/>
</dbReference>
<feature type="region of interest" description="Disordered" evidence="2">
    <location>
        <begin position="1"/>
        <end position="31"/>
    </location>
</feature>
<feature type="coiled-coil region" evidence="1">
    <location>
        <begin position="112"/>
        <end position="143"/>
    </location>
</feature>
<keyword evidence="1" id="KW-0175">Coiled coil</keyword>
<gene>
    <name evidence="3" type="ORF">F5050DRAFT_296419</name>
</gene>
<protein>
    <submittedName>
        <fullName evidence="3">Uncharacterized protein</fullName>
    </submittedName>
</protein>
<keyword evidence="4" id="KW-1185">Reference proteome</keyword>
<evidence type="ECO:0000313" key="3">
    <source>
        <dbReference type="EMBL" id="KAJ3995495.1"/>
    </source>
</evidence>